<evidence type="ECO:0000313" key="3">
    <source>
        <dbReference type="Proteomes" id="UP001283361"/>
    </source>
</evidence>
<dbReference type="EMBL" id="JAWDGP010003752">
    <property type="protein sequence ID" value="KAK3771344.1"/>
    <property type="molecule type" value="Genomic_DNA"/>
</dbReference>
<comment type="caution">
    <text evidence="2">The sequence shown here is derived from an EMBL/GenBank/DDBJ whole genome shotgun (WGS) entry which is preliminary data.</text>
</comment>
<gene>
    <name evidence="2" type="ORF">RRG08_026914</name>
</gene>
<sequence>MKFPLVPQQYAAKIISLHPFYVKHKGGKTYEKRVSWIEDSSFKSVAVYEYKGHSPNQNPHERAHAGNNPGPYIRQKPETLNKVKDQLVKAKEEATRKKPCAQPWQERFMIQLDGPAQCTRHIRNNLKAYLDDQGGLDKTNGMFQLFGN</sequence>
<keyword evidence="3" id="KW-1185">Reference proteome</keyword>
<dbReference type="AlphaFoldDB" id="A0AAE1DHX4"/>
<reference evidence="2" key="1">
    <citation type="journal article" date="2023" name="G3 (Bethesda)">
        <title>A reference genome for the long-term kleptoplast-retaining sea slug Elysia crispata morphotype clarki.</title>
        <authorList>
            <person name="Eastman K.E."/>
            <person name="Pendleton A.L."/>
            <person name="Shaikh M.A."/>
            <person name="Suttiyut T."/>
            <person name="Ogas R."/>
            <person name="Tomko P."/>
            <person name="Gavelis G."/>
            <person name="Widhalm J.R."/>
            <person name="Wisecaver J.H."/>
        </authorList>
    </citation>
    <scope>NUCLEOTIDE SEQUENCE</scope>
    <source>
        <strain evidence="2">ECLA1</strain>
    </source>
</reference>
<protein>
    <submittedName>
        <fullName evidence="2">Uncharacterized protein</fullName>
    </submittedName>
</protein>
<organism evidence="2 3">
    <name type="scientific">Elysia crispata</name>
    <name type="common">lettuce slug</name>
    <dbReference type="NCBI Taxonomy" id="231223"/>
    <lineage>
        <taxon>Eukaryota</taxon>
        <taxon>Metazoa</taxon>
        <taxon>Spiralia</taxon>
        <taxon>Lophotrochozoa</taxon>
        <taxon>Mollusca</taxon>
        <taxon>Gastropoda</taxon>
        <taxon>Heterobranchia</taxon>
        <taxon>Euthyneura</taxon>
        <taxon>Panpulmonata</taxon>
        <taxon>Sacoglossa</taxon>
        <taxon>Placobranchoidea</taxon>
        <taxon>Plakobranchidae</taxon>
        <taxon>Elysia</taxon>
    </lineage>
</organism>
<evidence type="ECO:0000313" key="2">
    <source>
        <dbReference type="EMBL" id="KAK3771344.1"/>
    </source>
</evidence>
<name>A0AAE1DHX4_9GAST</name>
<proteinExistence type="predicted"/>
<feature type="region of interest" description="Disordered" evidence="1">
    <location>
        <begin position="52"/>
        <end position="75"/>
    </location>
</feature>
<accession>A0AAE1DHX4</accession>
<dbReference type="Proteomes" id="UP001283361">
    <property type="component" value="Unassembled WGS sequence"/>
</dbReference>
<evidence type="ECO:0000256" key="1">
    <source>
        <dbReference type="SAM" id="MobiDB-lite"/>
    </source>
</evidence>